<dbReference type="InterPro" id="IPR004919">
    <property type="entry name" value="GmrSD_N"/>
</dbReference>
<feature type="domain" description="GmrSD restriction endonucleases N-terminal" evidence="1">
    <location>
        <begin position="13"/>
        <end position="239"/>
    </location>
</feature>
<organism evidence="2 3">
    <name type="scientific">Curtobacterium citri</name>
    <dbReference type="NCBI Taxonomy" id="3055139"/>
    <lineage>
        <taxon>Bacteria</taxon>
        <taxon>Bacillati</taxon>
        <taxon>Actinomycetota</taxon>
        <taxon>Actinomycetes</taxon>
        <taxon>Micrococcales</taxon>
        <taxon>Microbacteriaceae</taxon>
        <taxon>Curtobacterium</taxon>
    </lineage>
</organism>
<dbReference type="RefSeq" id="WP_289458746.1">
    <property type="nucleotide sequence ID" value="NZ_JAUCML010000004.1"/>
</dbReference>
<dbReference type="Proteomes" id="UP001237823">
    <property type="component" value="Unassembled WGS sequence"/>
</dbReference>
<dbReference type="PANTHER" id="PTHR37292">
    <property type="entry name" value="VNG6097C"/>
    <property type="match status" value="1"/>
</dbReference>
<dbReference type="EMBL" id="JAUCML010000004">
    <property type="protein sequence ID" value="MDM7885181.1"/>
    <property type="molecule type" value="Genomic_DNA"/>
</dbReference>
<protein>
    <submittedName>
        <fullName evidence="2">DUF262 domain-containing protein</fullName>
    </submittedName>
</protein>
<name>A0ABT7T6H7_9MICO</name>
<gene>
    <name evidence="2" type="ORF">QUG92_08685</name>
</gene>
<dbReference type="PANTHER" id="PTHR37292:SF2">
    <property type="entry name" value="DUF262 DOMAIN-CONTAINING PROTEIN"/>
    <property type="match status" value="1"/>
</dbReference>
<proteinExistence type="predicted"/>
<sequence>MARRTIEAHELSLEDILESVETGSAVLPAFQRDFKWSNADAISLIATVLCGWPAGSLLLMNGAPDFFEIRAFEDGPPIDNDIQYVILDGQQRLTSLYRAFRGHERTEFVLSVTALLNSSGKAEDIEDAITVHDRDKWLLEYPPARQAEELLVPLSSLRTASDYFGWRDETIAAAAASERENVRQRLAEVYRVFLSRANSYTLPSVVIDRSLPPAAVARIFERINRTGLRLGAFDLLVARSYTNDWNLRDHWETLRTESEPIGTWLKRDGLPVLQVIALTRKKDVRQPALLDLEPEEISGNWEPAAAAVEHAVAVLRKLGVPGPDLMPYRGLLFPIAYRFMKFPDMNVEAVARELSDWFWGRSFGMGYDVGSSTRIAADARILSARSPGWDAADFAISERNLIAATRKKQSAIWSAFLTYLHANGARDLLTGAELDPNSSDVVAVSMLPKLSESDYHLRVLGLVWANRHTASKLRADPIDVIQRASRRSLESQLLPIDVDSIYRGPDTLLMARARALKQSLANNGHESLNWFA</sequence>
<accession>A0ABT7T6H7</accession>
<reference evidence="2 3" key="1">
    <citation type="submission" date="2023-06" db="EMBL/GenBank/DDBJ databases">
        <authorList>
            <person name="Feng G."/>
            <person name="Li J."/>
            <person name="Zhu H."/>
        </authorList>
    </citation>
    <scope>NUCLEOTIDE SEQUENCE [LARGE SCALE GENOMIC DNA]</scope>
    <source>
        <strain evidence="2 3">RHCKG23</strain>
    </source>
</reference>
<keyword evidence="3" id="KW-1185">Reference proteome</keyword>
<evidence type="ECO:0000313" key="2">
    <source>
        <dbReference type="EMBL" id="MDM7885181.1"/>
    </source>
</evidence>
<evidence type="ECO:0000313" key="3">
    <source>
        <dbReference type="Proteomes" id="UP001237823"/>
    </source>
</evidence>
<dbReference type="Pfam" id="PF03235">
    <property type="entry name" value="GmrSD_N"/>
    <property type="match status" value="1"/>
</dbReference>
<comment type="caution">
    <text evidence="2">The sequence shown here is derived from an EMBL/GenBank/DDBJ whole genome shotgun (WGS) entry which is preliminary data.</text>
</comment>
<evidence type="ECO:0000259" key="1">
    <source>
        <dbReference type="Pfam" id="PF03235"/>
    </source>
</evidence>